<name>A0A2W5WQB5_9MICO</name>
<organism evidence="2 3">
    <name type="scientific">Xylanimonas oleitrophica</name>
    <dbReference type="NCBI Taxonomy" id="2607479"/>
    <lineage>
        <taxon>Bacteria</taxon>
        <taxon>Bacillati</taxon>
        <taxon>Actinomycetota</taxon>
        <taxon>Actinomycetes</taxon>
        <taxon>Micrococcales</taxon>
        <taxon>Promicromonosporaceae</taxon>
        <taxon>Xylanimonas</taxon>
    </lineage>
</organism>
<accession>A0A2W5WQB5</accession>
<dbReference type="AlphaFoldDB" id="A0A2W5WQB5"/>
<reference evidence="2 3" key="1">
    <citation type="submission" date="2018-06" db="EMBL/GenBank/DDBJ databases">
        <title>Whole genome sequencing of a novel hydrocarbon degrading bacterial strain, PW21 isolated from oil contaminated produced water sample.</title>
        <authorList>
            <person name="Nagkirti P."/>
            <person name="Shaikh A."/>
            <person name="Gowdaman V."/>
            <person name="Engineer A.E."/>
            <person name="Dagar S."/>
            <person name="Dhakephalkar P.K."/>
        </authorList>
    </citation>
    <scope>NUCLEOTIDE SEQUENCE [LARGE SCALE GENOMIC DNA]</scope>
    <source>
        <strain evidence="2 3">PW21</strain>
    </source>
</reference>
<gene>
    <name evidence="2" type="ORF">DNL40_08445</name>
</gene>
<dbReference type="GO" id="GO:0006355">
    <property type="term" value="P:regulation of DNA-templated transcription"/>
    <property type="evidence" value="ECO:0007669"/>
    <property type="project" value="InterPro"/>
</dbReference>
<dbReference type="SUPFAM" id="SSF46785">
    <property type="entry name" value="Winged helix' DNA-binding domain"/>
    <property type="match status" value="1"/>
</dbReference>
<dbReference type="Gene3D" id="1.10.10.10">
    <property type="entry name" value="Winged helix-like DNA-binding domain superfamily/Winged helix DNA-binding domain"/>
    <property type="match status" value="2"/>
</dbReference>
<sequence length="329" mass="35545">MLEDVLGLSRSAALAYRELVSAPSLDATELGARMGLEPHEAALVLRDLEDSGLVARQTVDAARFAAAPPEIALGAMLARRSDEIRDARVELTRLEELYRSSAATRRPTDVLDVVHGAEAVRQRFEQLQLGAQERVDAFVRPPVLAVGTGETSAEDEAVSRGVHYRVLLDRRLLDSGQITLNAAIEAVAGGEDVRVADALPVKMLIIDRRLAYVPLASHDPEGQDEAVGALVVHGGALLDALVTLFDTTWRHAMPVVAEPRIPGSGDGRIDETDARILALLLSGTTDQAVANQLALSLRTVQRRVRALMDVAGVDTRIQLGWHAARHDWV</sequence>
<dbReference type="RefSeq" id="WP_111250796.1">
    <property type="nucleotide sequence ID" value="NZ_QKWH01000004.1"/>
</dbReference>
<dbReference type="InterPro" id="IPR002831">
    <property type="entry name" value="Tscrpt_reg_TrmB_N"/>
</dbReference>
<dbReference type="InterPro" id="IPR036388">
    <property type="entry name" value="WH-like_DNA-bd_sf"/>
</dbReference>
<dbReference type="InterPro" id="IPR051797">
    <property type="entry name" value="TrmB-like"/>
</dbReference>
<evidence type="ECO:0000313" key="2">
    <source>
        <dbReference type="EMBL" id="PZR53517.1"/>
    </source>
</evidence>
<dbReference type="PANTHER" id="PTHR34293:SF1">
    <property type="entry name" value="HTH-TYPE TRANSCRIPTIONAL REGULATOR TRMBL2"/>
    <property type="match status" value="1"/>
</dbReference>
<protein>
    <recommendedName>
        <fullName evidence="1">HTH luxR-type domain-containing protein</fullName>
    </recommendedName>
</protein>
<dbReference type="InterPro" id="IPR016032">
    <property type="entry name" value="Sig_transdc_resp-reg_C-effctor"/>
</dbReference>
<dbReference type="InterPro" id="IPR036390">
    <property type="entry name" value="WH_DNA-bd_sf"/>
</dbReference>
<evidence type="ECO:0000259" key="1">
    <source>
        <dbReference type="SMART" id="SM00421"/>
    </source>
</evidence>
<keyword evidence="3" id="KW-1185">Reference proteome</keyword>
<dbReference type="SUPFAM" id="SSF46894">
    <property type="entry name" value="C-terminal effector domain of the bipartite response regulators"/>
    <property type="match status" value="1"/>
</dbReference>
<dbReference type="PANTHER" id="PTHR34293">
    <property type="entry name" value="HTH-TYPE TRANSCRIPTIONAL REGULATOR TRMBL2"/>
    <property type="match status" value="1"/>
</dbReference>
<dbReference type="Proteomes" id="UP000248783">
    <property type="component" value="Unassembled WGS sequence"/>
</dbReference>
<dbReference type="GO" id="GO:0003677">
    <property type="term" value="F:DNA binding"/>
    <property type="evidence" value="ECO:0007669"/>
    <property type="project" value="InterPro"/>
</dbReference>
<evidence type="ECO:0000313" key="3">
    <source>
        <dbReference type="Proteomes" id="UP000248783"/>
    </source>
</evidence>
<dbReference type="EMBL" id="QKWH01000004">
    <property type="protein sequence ID" value="PZR53517.1"/>
    <property type="molecule type" value="Genomic_DNA"/>
</dbReference>
<dbReference type="SMART" id="SM00421">
    <property type="entry name" value="HTH_LUXR"/>
    <property type="match status" value="1"/>
</dbReference>
<proteinExistence type="predicted"/>
<feature type="domain" description="HTH luxR-type" evidence="1">
    <location>
        <begin position="266"/>
        <end position="323"/>
    </location>
</feature>
<comment type="caution">
    <text evidence="2">The sequence shown here is derived from an EMBL/GenBank/DDBJ whole genome shotgun (WGS) entry which is preliminary data.</text>
</comment>
<dbReference type="InterPro" id="IPR000792">
    <property type="entry name" value="Tscrpt_reg_LuxR_C"/>
</dbReference>
<dbReference type="Pfam" id="PF01978">
    <property type="entry name" value="TrmB"/>
    <property type="match status" value="1"/>
</dbReference>